<dbReference type="NCBIfam" id="TIGR01143">
    <property type="entry name" value="murF"/>
    <property type="match status" value="1"/>
</dbReference>
<feature type="binding site" evidence="10">
    <location>
        <begin position="97"/>
        <end position="103"/>
    </location>
    <ligand>
        <name>ATP</name>
        <dbReference type="ChEBI" id="CHEBI:30616"/>
    </ligand>
</feature>
<keyword evidence="3 10" id="KW-0132">Cell division</keyword>
<keyword evidence="4 10" id="KW-0547">Nucleotide-binding</keyword>
<dbReference type="Pfam" id="PF01225">
    <property type="entry name" value="Mur_ligase"/>
    <property type="match status" value="1"/>
</dbReference>
<dbReference type="Proteomes" id="UP001595616">
    <property type="component" value="Unassembled WGS sequence"/>
</dbReference>
<dbReference type="HAMAP" id="MF_02019">
    <property type="entry name" value="MurF"/>
    <property type="match status" value="1"/>
</dbReference>
<dbReference type="InterPro" id="IPR005863">
    <property type="entry name" value="UDP-N-AcMur_synth"/>
</dbReference>
<comment type="function">
    <text evidence="10 11">Involved in cell wall formation. Catalyzes the final step in the synthesis of UDP-N-acetylmuramoyl-pentapeptide, the precursor of murein.</text>
</comment>
<dbReference type="Pfam" id="PF02875">
    <property type="entry name" value="Mur_ligase_C"/>
    <property type="match status" value="1"/>
</dbReference>
<evidence type="ECO:0000256" key="1">
    <source>
        <dbReference type="ARBA" id="ARBA00022490"/>
    </source>
</evidence>
<dbReference type="InterPro" id="IPR051046">
    <property type="entry name" value="MurCDEF_CellWall_CoF430Synth"/>
</dbReference>
<dbReference type="Gene3D" id="3.40.1390.10">
    <property type="entry name" value="MurE/MurF, N-terminal domain"/>
    <property type="match status" value="1"/>
</dbReference>
<evidence type="ECO:0000256" key="2">
    <source>
        <dbReference type="ARBA" id="ARBA00022598"/>
    </source>
</evidence>
<accession>A0ABV7YXE8</accession>
<reference evidence="16" key="1">
    <citation type="journal article" date="2019" name="Int. J. Syst. Evol. Microbiol.">
        <title>The Global Catalogue of Microorganisms (GCM) 10K type strain sequencing project: providing services to taxonomists for standard genome sequencing and annotation.</title>
        <authorList>
            <consortium name="The Broad Institute Genomics Platform"/>
            <consortium name="The Broad Institute Genome Sequencing Center for Infectious Disease"/>
            <person name="Wu L."/>
            <person name="Ma J."/>
        </authorList>
    </citation>
    <scope>NUCLEOTIDE SEQUENCE [LARGE SCALE GENOMIC DNA]</scope>
    <source>
        <strain evidence="16">CECT 7956</strain>
    </source>
</reference>
<dbReference type="SUPFAM" id="SSF53623">
    <property type="entry name" value="MurD-like peptide ligases, catalytic domain"/>
    <property type="match status" value="1"/>
</dbReference>
<comment type="catalytic activity">
    <reaction evidence="10 11">
        <text>D-alanyl-D-alanine + UDP-N-acetyl-alpha-D-muramoyl-L-alanyl-gamma-D-glutamyl-meso-2,6-diaminopimelate + ATP = UDP-N-acetyl-alpha-D-muramoyl-L-alanyl-gamma-D-glutamyl-meso-2,6-diaminopimeloyl-D-alanyl-D-alanine + ADP + phosphate + H(+)</text>
        <dbReference type="Rhea" id="RHEA:28374"/>
        <dbReference type="ChEBI" id="CHEBI:15378"/>
        <dbReference type="ChEBI" id="CHEBI:30616"/>
        <dbReference type="ChEBI" id="CHEBI:43474"/>
        <dbReference type="ChEBI" id="CHEBI:57822"/>
        <dbReference type="ChEBI" id="CHEBI:61386"/>
        <dbReference type="ChEBI" id="CHEBI:83905"/>
        <dbReference type="ChEBI" id="CHEBI:456216"/>
        <dbReference type="EC" id="6.3.2.10"/>
    </reaction>
</comment>
<evidence type="ECO:0000259" key="13">
    <source>
        <dbReference type="Pfam" id="PF02875"/>
    </source>
</evidence>
<evidence type="ECO:0000256" key="7">
    <source>
        <dbReference type="ARBA" id="ARBA00022984"/>
    </source>
</evidence>
<dbReference type="InterPro" id="IPR000713">
    <property type="entry name" value="Mur_ligase_N"/>
</dbReference>
<keyword evidence="8 10" id="KW-0131">Cell cycle</keyword>
<dbReference type="PANTHER" id="PTHR43024">
    <property type="entry name" value="UDP-N-ACETYLMURAMOYL-TRIPEPTIDE--D-ALANYL-D-ALANINE LIGASE"/>
    <property type="match status" value="1"/>
</dbReference>
<protein>
    <recommendedName>
        <fullName evidence="10 11">UDP-N-acetylmuramoyl-tripeptide--D-alanyl-D-alanine ligase</fullName>
        <ecNumber evidence="10 11">6.3.2.10</ecNumber>
    </recommendedName>
    <alternativeName>
        <fullName evidence="10">D-alanyl-D-alanine-adding enzyme</fullName>
    </alternativeName>
</protein>
<keyword evidence="6 10" id="KW-0133">Cell shape</keyword>
<dbReference type="PANTHER" id="PTHR43024:SF1">
    <property type="entry name" value="UDP-N-ACETYLMURAMOYL-TRIPEPTIDE--D-ALANYL-D-ALANINE LIGASE"/>
    <property type="match status" value="1"/>
</dbReference>
<keyword evidence="7 10" id="KW-0573">Peptidoglycan synthesis</keyword>
<dbReference type="Gene3D" id="3.40.1190.10">
    <property type="entry name" value="Mur-like, catalytic domain"/>
    <property type="match status" value="1"/>
</dbReference>
<evidence type="ECO:0000259" key="12">
    <source>
        <dbReference type="Pfam" id="PF01225"/>
    </source>
</evidence>
<comment type="subcellular location">
    <subcellularLocation>
        <location evidence="10 11">Cytoplasm</location>
    </subcellularLocation>
</comment>
<dbReference type="Gene3D" id="3.90.190.20">
    <property type="entry name" value="Mur ligase, C-terminal domain"/>
    <property type="match status" value="1"/>
</dbReference>
<sequence>MQIEGLYEIFRNSTGITTDTRKIGKGQVFFALKGDKFNANNFAEQALAQGAAYAVVDEIEHAQNPQCILVDNVLATLQTLANHHRKTFDIPVIGLTGSNGKTTNKELLMRVLGQKYKVHATKGNLNNHIGVPLTLLEMAEDTEIAIIEMGANHQKEIAMLSDICEPTHGFITNLGKAHLEGFGGVEGVRKGKGELFDFLKKHSKIAFVNETDPAICSLVKEKEMALVVYFGKDEFALKMLEESPVVTFQTPDNEDIYTTHISGGYNFQNMQTAFAVGRYFGVPHNEAAQALADYNPDNNRSQVIEKGSNSFLMDAYNANPSSMAASVTNFGKLKTDKQKAVILGDMYELGEVTEEEHAALGKLVSEQNFDVVVLYGEHMKHALAHLPKAYYFTDKFSIHNWLMDSKFSNTYFLVKGSRGVGLESILGVM</sequence>
<feature type="domain" description="Mur ligase central" evidence="14">
    <location>
        <begin position="96"/>
        <end position="276"/>
    </location>
</feature>
<dbReference type="SUPFAM" id="SSF53244">
    <property type="entry name" value="MurD-like peptide ligases, peptide-binding domain"/>
    <property type="match status" value="1"/>
</dbReference>
<dbReference type="EMBL" id="JBHRYQ010000001">
    <property type="protein sequence ID" value="MFC3811829.1"/>
    <property type="molecule type" value="Genomic_DNA"/>
</dbReference>
<keyword evidence="9 10" id="KW-0961">Cell wall biogenesis/degradation</keyword>
<dbReference type="InterPro" id="IPR036565">
    <property type="entry name" value="Mur-like_cat_sf"/>
</dbReference>
<comment type="similarity">
    <text evidence="10">Belongs to the MurCDEF family. MurF subfamily.</text>
</comment>
<name>A0ABV7YXE8_9BACT</name>
<evidence type="ECO:0000313" key="15">
    <source>
        <dbReference type="EMBL" id="MFC3811829.1"/>
    </source>
</evidence>
<dbReference type="RefSeq" id="WP_379838678.1">
    <property type="nucleotide sequence ID" value="NZ_JBHRYQ010000001.1"/>
</dbReference>
<organism evidence="15 16">
    <name type="scientific">Lacihabitans lacunae</name>
    <dbReference type="NCBI Taxonomy" id="1028214"/>
    <lineage>
        <taxon>Bacteria</taxon>
        <taxon>Pseudomonadati</taxon>
        <taxon>Bacteroidota</taxon>
        <taxon>Cytophagia</taxon>
        <taxon>Cytophagales</taxon>
        <taxon>Leadbetterellaceae</taxon>
        <taxon>Lacihabitans</taxon>
    </lineage>
</organism>
<dbReference type="InterPro" id="IPR035911">
    <property type="entry name" value="MurE/MurF_N"/>
</dbReference>
<dbReference type="EC" id="6.3.2.10" evidence="10 11"/>
<dbReference type="InterPro" id="IPR036615">
    <property type="entry name" value="Mur_ligase_C_dom_sf"/>
</dbReference>
<evidence type="ECO:0000256" key="9">
    <source>
        <dbReference type="ARBA" id="ARBA00023316"/>
    </source>
</evidence>
<keyword evidence="1 10" id="KW-0963">Cytoplasm</keyword>
<gene>
    <name evidence="10 15" type="primary">murF</name>
    <name evidence="15" type="ORF">ACFOOI_14295</name>
</gene>
<feature type="domain" description="Mur ligase N-terminal catalytic" evidence="12">
    <location>
        <begin position="14"/>
        <end position="62"/>
    </location>
</feature>
<evidence type="ECO:0000256" key="4">
    <source>
        <dbReference type="ARBA" id="ARBA00022741"/>
    </source>
</evidence>
<evidence type="ECO:0000256" key="10">
    <source>
        <dbReference type="HAMAP-Rule" id="MF_02019"/>
    </source>
</evidence>
<proteinExistence type="inferred from homology"/>
<evidence type="ECO:0000256" key="3">
    <source>
        <dbReference type="ARBA" id="ARBA00022618"/>
    </source>
</evidence>
<dbReference type="InterPro" id="IPR013221">
    <property type="entry name" value="Mur_ligase_cen"/>
</dbReference>
<keyword evidence="16" id="KW-1185">Reference proteome</keyword>
<dbReference type="GO" id="GO:0047480">
    <property type="term" value="F:UDP-N-acetylmuramoyl-tripeptide-D-alanyl-D-alanine ligase activity"/>
    <property type="evidence" value="ECO:0007669"/>
    <property type="project" value="UniProtKB-EC"/>
</dbReference>
<evidence type="ECO:0000256" key="11">
    <source>
        <dbReference type="RuleBase" id="RU004136"/>
    </source>
</evidence>
<keyword evidence="5 10" id="KW-0067">ATP-binding</keyword>
<comment type="pathway">
    <text evidence="10 11">Cell wall biogenesis; peptidoglycan biosynthesis.</text>
</comment>
<dbReference type="InterPro" id="IPR004101">
    <property type="entry name" value="Mur_ligase_C"/>
</dbReference>
<feature type="domain" description="Mur ligase C-terminal" evidence="13">
    <location>
        <begin position="300"/>
        <end position="417"/>
    </location>
</feature>
<evidence type="ECO:0000256" key="8">
    <source>
        <dbReference type="ARBA" id="ARBA00023306"/>
    </source>
</evidence>
<evidence type="ECO:0000259" key="14">
    <source>
        <dbReference type="Pfam" id="PF08245"/>
    </source>
</evidence>
<evidence type="ECO:0000256" key="5">
    <source>
        <dbReference type="ARBA" id="ARBA00022840"/>
    </source>
</evidence>
<dbReference type="Pfam" id="PF08245">
    <property type="entry name" value="Mur_ligase_M"/>
    <property type="match status" value="1"/>
</dbReference>
<evidence type="ECO:0000256" key="6">
    <source>
        <dbReference type="ARBA" id="ARBA00022960"/>
    </source>
</evidence>
<comment type="caution">
    <text evidence="15">The sequence shown here is derived from an EMBL/GenBank/DDBJ whole genome shotgun (WGS) entry which is preliminary data.</text>
</comment>
<dbReference type="SUPFAM" id="SSF63418">
    <property type="entry name" value="MurE/MurF N-terminal domain"/>
    <property type="match status" value="1"/>
</dbReference>
<evidence type="ECO:0000313" key="16">
    <source>
        <dbReference type="Proteomes" id="UP001595616"/>
    </source>
</evidence>
<keyword evidence="2 10" id="KW-0436">Ligase</keyword>